<name>A0ACB8FX01_9SAUR</name>
<proteinExistence type="predicted"/>
<reference evidence="1" key="1">
    <citation type="submission" date="2021-08" db="EMBL/GenBank/DDBJ databases">
        <title>The first chromosome-level gecko genome reveals the dynamic sex chromosomes of Neotropical dwarf geckos (Sphaerodactylidae: Sphaerodactylus).</title>
        <authorList>
            <person name="Pinto B.J."/>
            <person name="Keating S.E."/>
            <person name="Gamble T."/>
        </authorList>
    </citation>
    <scope>NUCLEOTIDE SEQUENCE</scope>
    <source>
        <strain evidence="1">TG3544</strain>
    </source>
</reference>
<protein>
    <submittedName>
        <fullName evidence="1">Uncharacterized protein</fullName>
    </submittedName>
</protein>
<comment type="caution">
    <text evidence="1">The sequence shown here is derived from an EMBL/GenBank/DDBJ whole genome shotgun (WGS) entry which is preliminary data.</text>
</comment>
<evidence type="ECO:0000313" key="1">
    <source>
        <dbReference type="EMBL" id="KAH8011474.1"/>
    </source>
</evidence>
<dbReference type="EMBL" id="CM037624">
    <property type="protein sequence ID" value="KAH8011474.1"/>
    <property type="molecule type" value="Genomic_DNA"/>
</dbReference>
<keyword evidence="2" id="KW-1185">Reference proteome</keyword>
<accession>A0ACB8FX01</accession>
<dbReference type="Proteomes" id="UP000827872">
    <property type="component" value="Linkage Group LG11"/>
</dbReference>
<sequence length="115" mass="12222">MPTSLTSAKICWELNSATAHSCHAPQRFHPLLSQPAGTDAPGRAGKANAPSHHSAVRPPMACSAGPDQDRPISASLPFQGLWTAPKHSPMGTAPLPLPQFLPLLSKYSRYHRAAP</sequence>
<evidence type="ECO:0000313" key="2">
    <source>
        <dbReference type="Proteomes" id="UP000827872"/>
    </source>
</evidence>
<gene>
    <name evidence="1" type="ORF">K3G42_022761</name>
</gene>
<organism evidence="1 2">
    <name type="scientific">Sphaerodactylus townsendi</name>
    <dbReference type="NCBI Taxonomy" id="933632"/>
    <lineage>
        <taxon>Eukaryota</taxon>
        <taxon>Metazoa</taxon>
        <taxon>Chordata</taxon>
        <taxon>Craniata</taxon>
        <taxon>Vertebrata</taxon>
        <taxon>Euteleostomi</taxon>
        <taxon>Lepidosauria</taxon>
        <taxon>Squamata</taxon>
        <taxon>Bifurcata</taxon>
        <taxon>Gekkota</taxon>
        <taxon>Sphaerodactylidae</taxon>
        <taxon>Sphaerodactylus</taxon>
    </lineage>
</organism>